<feature type="signal peptide" evidence="1">
    <location>
        <begin position="1"/>
        <end position="22"/>
    </location>
</feature>
<dbReference type="InterPro" id="IPR038696">
    <property type="entry name" value="IalB_sf"/>
</dbReference>
<comment type="caution">
    <text evidence="2">The sequence shown here is derived from an EMBL/GenBank/DDBJ whole genome shotgun (WGS) entry which is preliminary data.</text>
</comment>
<feature type="chain" id="PRO_5028987149" evidence="1">
    <location>
        <begin position="23"/>
        <end position="190"/>
    </location>
</feature>
<evidence type="ECO:0000313" key="2">
    <source>
        <dbReference type="EMBL" id="MTJ05221.1"/>
    </source>
</evidence>
<evidence type="ECO:0000256" key="1">
    <source>
        <dbReference type="SAM" id="SignalP"/>
    </source>
</evidence>
<keyword evidence="1" id="KW-0732">Signal</keyword>
<dbReference type="InterPro" id="IPR010642">
    <property type="entry name" value="Invasion_prot_B"/>
</dbReference>
<proteinExistence type="predicted"/>
<name>A0A7C9MA11_9RHOB</name>
<gene>
    <name evidence="2" type="ORF">FH759_11095</name>
</gene>
<dbReference type="Proteomes" id="UP000483078">
    <property type="component" value="Unassembled WGS sequence"/>
</dbReference>
<dbReference type="EMBL" id="VENJ01000017">
    <property type="protein sequence ID" value="MTJ05221.1"/>
    <property type="molecule type" value="Genomic_DNA"/>
</dbReference>
<dbReference type="RefSeq" id="WP_273250044.1">
    <property type="nucleotide sequence ID" value="NZ_VENJ01000017.1"/>
</dbReference>
<accession>A0A7C9MA11</accession>
<organism evidence="2 3">
    <name type="scientific">Sediminimonas qiaohouensis</name>
    <dbReference type="NCBI Taxonomy" id="552061"/>
    <lineage>
        <taxon>Bacteria</taxon>
        <taxon>Pseudomonadati</taxon>
        <taxon>Pseudomonadota</taxon>
        <taxon>Alphaproteobacteria</taxon>
        <taxon>Rhodobacterales</taxon>
        <taxon>Roseobacteraceae</taxon>
        <taxon>Sediminimonas</taxon>
    </lineage>
</organism>
<dbReference type="Gene3D" id="2.60.40.1880">
    <property type="entry name" value="Invasion associated locus B (IalB) protein"/>
    <property type="match status" value="1"/>
</dbReference>
<dbReference type="Pfam" id="PF06776">
    <property type="entry name" value="IalB"/>
    <property type="match status" value="1"/>
</dbReference>
<sequence>MPRHLITLPFIALMALAAPAVAQDNQDADGLSLGEPADAAGQPYIKEEIDDWSLECVRVDEGEEPCQMFQALLDENENQVANVRIFRLPEGNRAVAGALVSVPLETLLTAQLTIKVDDNSAKRYPFSVCDKMGCYARIGFTEEDVDAFKGGQVATVSLVPFVAPDQRVELDMSLAGFTASYDKTSVVQPQ</sequence>
<reference evidence="2 3" key="1">
    <citation type="submission" date="2019-06" db="EMBL/GenBank/DDBJ databases">
        <title>Enrichment of Autotrophic Halophilic Microorganisms from Red Sea Brine Pool Using Microbial Electrosynthesis System.</title>
        <authorList>
            <person name="Alqahtani M.F."/>
            <person name="Bajracharya S."/>
            <person name="Katuri K.P."/>
            <person name="Ali M."/>
            <person name="Saikaly P.E."/>
        </authorList>
    </citation>
    <scope>NUCLEOTIDE SEQUENCE [LARGE SCALE GENOMIC DNA]</scope>
    <source>
        <strain evidence="2">MES6</strain>
    </source>
</reference>
<evidence type="ECO:0000313" key="3">
    <source>
        <dbReference type="Proteomes" id="UP000483078"/>
    </source>
</evidence>
<dbReference type="AlphaFoldDB" id="A0A7C9MA11"/>
<protein>
    <submittedName>
        <fullName evidence="2">Invasion associated locus B family protein</fullName>
    </submittedName>
</protein>